<evidence type="ECO:0000256" key="1">
    <source>
        <dbReference type="SAM" id="MobiDB-lite"/>
    </source>
</evidence>
<gene>
    <name evidence="2" type="ORF">MGAL_10B071271</name>
</gene>
<evidence type="ECO:0000313" key="3">
    <source>
        <dbReference type="Proteomes" id="UP000596742"/>
    </source>
</evidence>
<evidence type="ECO:0000313" key="2">
    <source>
        <dbReference type="EMBL" id="VDI33020.1"/>
    </source>
</evidence>
<feature type="region of interest" description="Disordered" evidence="1">
    <location>
        <begin position="235"/>
        <end position="254"/>
    </location>
</feature>
<protein>
    <submittedName>
        <fullName evidence="2">Exosome complex component RRP45</fullName>
    </submittedName>
</protein>
<dbReference type="OrthoDB" id="6200020at2759"/>
<keyword evidence="3" id="KW-1185">Reference proteome</keyword>
<dbReference type="Proteomes" id="UP000596742">
    <property type="component" value="Unassembled WGS sequence"/>
</dbReference>
<dbReference type="EMBL" id="UYJE01004982">
    <property type="protein sequence ID" value="VDI33020.1"/>
    <property type="molecule type" value="Genomic_DNA"/>
</dbReference>
<name>A0A8B6ECH9_MYTGA</name>
<organism evidence="2 3">
    <name type="scientific">Mytilus galloprovincialis</name>
    <name type="common">Mediterranean mussel</name>
    <dbReference type="NCBI Taxonomy" id="29158"/>
    <lineage>
        <taxon>Eukaryota</taxon>
        <taxon>Metazoa</taxon>
        <taxon>Spiralia</taxon>
        <taxon>Lophotrochozoa</taxon>
        <taxon>Mollusca</taxon>
        <taxon>Bivalvia</taxon>
        <taxon>Autobranchia</taxon>
        <taxon>Pteriomorphia</taxon>
        <taxon>Mytilida</taxon>
        <taxon>Mytiloidea</taxon>
        <taxon>Mytilidae</taxon>
        <taxon>Mytilinae</taxon>
        <taxon>Mytilus</taxon>
    </lineage>
</organism>
<feature type="compositionally biased region" description="Basic residues" evidence="1">
    <location>
        <begin position="238"/>
        <end position="254"/>
    </location>
</feature>
<reference evidence="2" key="1">
    <citation type="submission" date="2018-11" db="EMBL/GenBank/DDBJ databases">
        <authorList>
            <person name="Alioto T."/>
            <person name="Alioto T."/>
        </authorList>
    </citation>
    <scope>NUCLEOTIDE SEQUENCE</scope>
</reference>
<dbReference type="AlphaFoldDB" id="A0A8B6ECH9"/>
<comment type="caution">
    <text evidence="2">The sequence shown here is derived from an EMBL/GenBank/DDBJ whole genome shotgun (WGS) entry which is preliminary data.</text>
</comment>
<feature type="region of interest" description="Disordered" evidence="1">
    <location>
        <begin position="117"/>
        <end position="142"/>
    </location>
</feature>
<feature type="region of interest" description="Disordered" evidence="1">
    <location>
        <begin position="1"/>
        <end position="27"/>
    </location>
</feature>
<proteinExistence type="predicted"/>
<accession>A0A8B6ECH9</accession>
<sequence>MAEPKEKEPASVVNPRSSGESVIDFISDQGPSYTSTVTESNIFNENSSYHKAIPVTRKVLRCSNIAVVKVTEITEWIQKALENDRQARSNGERFGFREAVVMDTVTTNQMNPEKIKVEETDQSPAGSDDEVTMETNGHLSDEDSKVPEVKILAKGVGCIGDGGASKWEVDDKMEEEIKSESIILSKKVKKEKPADVIILDDSDEEGTTMLQADDLNTIPDRVVIPTKLSDSTDLSAAIKKKKKDKKKKKQKDVT</sequence>